<dbReference type="EMBL" id="KB445558">
    <property type="protein sequence ID" value="EMC94478.1"/>
    <property type="molecule type" value="Genomic_DNA"/>
</dbReference>
<evidence type="ECO:0000313" key="1">
    <source>
        <dbReference type="EMBL" id="EMC94478.1"/>
    </source>
</evidence>
<organism evidence="1 2">
    <name type="scientific">Baudoinia panamericana (strain UAMH 10762)</name>
    <name type="common">Angels' share fungus</name>
    <name type="synonym">Baudoinia compniacensis (strain UAMH 10762)</name>
    <dbReference type="NCBI Taxonomy" id="717646"/>
    <lineage>
        <taxon>Eukaryota</taxon>
        <taxon>Fungi</taxon>
        <taxon>Dikarya</taxon>
        <taxon>Ascomycota</taxon>
        <taxon>Pezizomycotina</taxon>
        <taxon>Dothideomycetes</taxon>
        <taxon>Dothideomycetidae</taxon>
        <taxon>Mycosphaerellales</taxon>
        <taxon>Teratosphaeriaceae</taxon>
        <taxon>Baudoinia</taxon>
    </lineage>
</organism>
<dbReference type="AlphaFoldDB" id="M2MSJ5"/>
<dbReference type="RefSeq" id="XP_007678333.1">
    <property type="nucleotide sequence ID" value="XM_007680143.1"/>
</dbReference>
<dbReference type="KEGG" id="bcom:BAUCODRAFT_549288"/>
<gene>
    <name evidence="1" type="ORF">BAUCODRAFT_549288</name>
</gene>
<sequence length="199" mass="22312">MCSTTSSTGSLQYGPPHGHHTNSSHILHCYLATVPSPEVISLFEGTFRPTITLYFDFAHLLRSFAERKGADVFHFKLRGSTAKLNERKLERRPTDFFLAKYFGRSYSELETAYLSLSVFNRAALGPYPGNRQSRVEAKGGHVRIYRTEAGELHIVVLCECEMKGFVGEHHVRSEDGREESVLALGGLVGDLHRATMRLP</sequence>
<dbReference type="GeneID" id="19115398"/>
<name>M2MSJ5_BAUPA</name>
<accession>M2MSJ5</accession>
<reference evidence="1 2" key="1">
    <citation type="journal article" date="2012" name="PLoS Pathog.">
        <title>Diverse lifestyles and strategies of plant pathogenesis encoded in the genomes of eighteen Dothideomycetes fungi.</title>
        <authorList>
            <person name="Ohm R.A."/>
            <person name="Feau N."/>
            <person name="Henrissat B."/>
            <person name="Schoch C.L."/>
            <person name="Horwitz B.A."/>
            <person name="Barry K.W."/>
            <person name="Condon B.J."/>
            <person name="Copeland A.C."/>
            <person name="Dhillon B."/>
            <person name="Glaser F."/>
            <person name="Hesse C.N."/>
            <person name="Kosti I."/>
            <person name="LaButti K."/>
            <person name="Lindquist E.A."/>
            <person name="Lucas S."/>
            <person name="Salamov A.A."/>
            <person name="Bradshaw R.E."/>
            <person name="Ciuffetti L."/>
            <person name="Hamelin R.C."/>
            <person name="Kema G.H.J."/>
            <person name="Lawrence C."/>
            <person name="Scott J.A."/>
            <person name="Spatafora J.W."/>
            <person name="Turgeon B.G."/>
            <person name="de Wit P.J.G.M."/>
            <person name="Zhong S."/>
            <person name="Goodwin S.B."/>
            <person name="Grigoriev I.V."/>
        </authorList>
    </citation>
    <scope>NUCLEOTIDE SEQUENCE [LARGE SCALE GENOMIC DNA]</scope>
    <source>
        <strain evidence="1 2">UAMH 10762</strain>
    </source>
</reference>
<proteinExistence type="predicted"/>
<dbReference type="HOGENOM" id="CLU_1371963_0_0_1"/>
<keyword evidence="2" id="KW-1185">Reference proteome</keyword>
<protein>
    <submittedName>
        <fullName evidence="1">Uncharacterized protein</fullName>
    </submittedName>
</protein>
<dbReference type="Proteomes" id="UP000011761">
    <property type="component" value="Unassembled WGS sequence"/>
</dbReference>
<evidence type="ECO:0000313" key="2">
    <source>
        <dbReference type="Proteomes" id="UP000011761"/>
    </source>
</evidence>